<keyword evidence="3 6" id="KW-0812">Transmembrane</keyword>
<dbReference type="EMBL" id="BAABKX010000001">
    <property type="protein sequence ID" value="GAA5046858.1"/>
    <property type="molecule type" value="Genomic_DNA"/>
</dbReference>
<feature type="transmembrane region" description="Helical" evidence="6">
    <location>
        <begin position="221"/>
        <end position="250"/>
    </location>
</feature>
<organism evidence="7 8">
    <name type="scientific">Haladaptatus pallidirubidus</name>
    <dbReference type="NCBI Taxonomy" id="1008152"/>
    <lineage>
        <taxon>Archaea</taxon>
        <taxon>Methanobacteriati</taxon>
        <taxon>Methanobacteriota</taxon>
        <taxon>Stenosarchaea group</taxon>
        <taxon>Halobacteria</taxon>
        <taxon>Halobacteriales</taxon>
        <taxon>Haladaptataceae</taxon>
        <taxon>Haladaptatus</taxon>
    </lineage>
</organism>
<feature type="transmembrane region" description="Helical" evidence="6">
    <location>
        <begin position="256"/>
        <end position="276"/>
    </location>
</feature>
<dbReference type="RefSeq" id="WP_227776438.1">
    <property type="nucleotide sequence ID" value="NZ_BAABKX010000001.1"/>
</dbReference>
<comment type="similarity">
    <text evidence="2">Belongs to the autoinducer-2 exporter (AI-2E) (TC 2.A.86) family.</text>
</comment>
<evidence type="ECO:0000256" key="4">
    <source>
        <dbReference type="ARBA" id="ARBA00022989"/>
    </source>
</evidence>
<keyword evidence="5 6" id="KW-0472">Membrane</keyword>
<protein>
    <submittedName>
        <fullName evidence="7">AI-2E family transporter</fullName>
    </submittedName>
</protein>
<keyword evidence="4 6" id="KW-1133">Transmembrane helix</keyword>
<feature type="transmembrane region" description="Helical" evidence="6">
    <location>
        <begin position="189"/>
        <end position="214"/>
    </location>
</feature>
<comment type="subcellular location">
    <subcellularLocation>
        <location evidence="1">Membrane</location>
        <topology evidence="1">Multi-pass membrane protein</topology>
    </subcellularLocation>
</comment>
<evidence type="ECO:0000313" key="8">
    <source>
        <dbReference type="Proteomes" id="UP001501729"/>
    </source>
</evidence>
<evidence type="ECO:0000256" key="6">
    <source>
        <dbReference type="SAM" id="Phobius"/>
    </source>
</evidence>
<dbReference type="GeneID" id="68612256"/>
<evidence type="ECO:0000256" key="2">
    <source>
        <dbReference type="ARBA" id="ARBA00009773"/>
    </source>
</evidence>
<dbReference type="PANTHER" id="PTHR21716:SF4">
    <property type="entry name" value="TRANSMEMBRANE PROTEIN 245"/>
    <property type="match status" value="1"/>
</dbReference>
<dbReference type="PANTHER" id="PTHR21716">
    <property type="entry name" value="TRANSMEMBRANE PROTEIN"/>
    <property type="match status" value="1"/>
</dbReference>
<sequence length="336" mass="35921">MNSSKGFLLASFAVFALVGVLLVLPFLQHVLAAILLGYILYPLQRRLAPHVGSRLSSGLLLVVATVAFLLPFAAVAGAVIEEATRLWIAIREGRLDLTTVESYVLRYSGIEVDISALLQSSGENGATQLVGNLIGVFGAATHALIGLGLTLFLLYYFLKDGDSLVRWMRSVTPLPSDVQDDLYSEIDDVMWAVFAGHVFVAVVQGVVAGVGLFVTEIPNALFWTAVMVVLALLPLIGAFMVWGPAAIYLFVNGQPLAAAFLVVYGTVVVGITDDYLRPIVVDRHAELNPAVIILGLVGGIYVMGFMGIFFGPVALGVLKAIIDVLGEEYSRPETGE</sequence>
<evidence type="ECO:0000256" key="3">
    <source>
        <dbReference type="ARBA" id="ARBA00022692"/>
    </source>
</evidence>
<gene>
    <name evidence="7" type="ORF">GCM10025751_16610</name>
</gene>
<feature type="transmembrane region" description="Helical" evidence="6">
    <location>
        <begin position="56"/>
        <end position="80"/>
    </location>
</feature>
<comment type="caution">
    <text evidence="7">The sequence shown here is derived from an EMBL/GenBank/DDBJ whole genome shotgun (WGS) entry which is preliminary data.</text>
</comment>
<evidence type="ECO:0000256" key="1">
    <source>
        <dbReference type="ARBA" id="ARBA00004141"/>
    </source>
</evidence>
<dbReference type="InterPro" id="IPR002549">
    <property type="entry name" value="AI-2E-like"/>
</dbReference>
<evidence type="ECO:0000256" key="5">
    <source>
        <dbReference type="ARBA" id="ARBA00023136"/>
    </source>
</evidence>
<name>A0AAV3UF79_9EURY</name>
<feature type="transmembrane region" description="Helical" evidence="6">
    <location>
        <begin position="288"/>
        <end position="310"/>
    </location>
</feature>
<dbReference type="Proteomes" id="UP001501729">
    <property type="component" value="Unassembled WGS sequence"/>
</dbReference>
<reference evidence="7 8" key="1">
    <citation type="journal article" date="2019" name="Int. J. Syst. Evol. Microbiol.">
        <title>The Global Catalogue of Microorganisms (GCM) 10K type strain sequencing project: providing services to taxonomists for standard genome sequencing and annotation.</title>
        <authorList>
            <consortium name="The Broad Institute Genomics Platform"/>
            <consortium name="The Broad Institute Genome Sequencing Center for Infectious Disease"/>
            <person name="Wu L."/>
            <person name="Ma J."/>
        </authorList>
    </citation>
    <scope>NUCLEOTIDE SEQUENCE [LARGE SCALE GENOMIC DNA]</scope>
    <source>
        <strain evidence="7 8">JCM 17504</strain>
    </source>
</reference>
<dbReference type="Pfam" id="PF01594">
    <property type="entry name" value="AI-2E_transport"/>
    <property type="match status" value="1"/>
</dbReference>
<accession>A0AAV3UF79</accession>
<evidence type="ECO:0000313" key="7">
    <source>
        <dbReference type="EMBL" id="GAA5046858.1"/>
    </source>
</evidence>
<proteinExistence type="inferred from homology"/>
<feature type="transmembrane region" description="Helical" evidence="6">
    <location>
        <begin position="133"/>
        <end position="158"/>
    </location>
</feature>
<keyword evidence="8" id="KW-1185">Reference proteome</keyword>
<dbReference type="GO" id="GO:0016020">
    <property type="term" value="C:membrane"/>
    <property type="evidence" value="ECO:0007669"/>
    <property type="project" value="UniProtKB-SubCell"/>
</dbReference>
<dbReference type="AlphaFoldDB" id="A0AAV3UF79"/>